<evidence type="ECO:0000256" key="1">
    <source>
        <dbReference type="SAM" id="Phobius"/>
    </source>
</evidence>
<feature type="transmembrane region" description="Helical" evidence="1">
    <location>
        <begin position="12"/>
        <end position="30"/>
    </location>
</feature>
<feature type="transmembrane region" description="Helical" evidence="1">
    <location>
        <begin position="42"/>
        <end position="60"/>
    </location>
</feature>
<protein>
    <submittedName>
        <fullName evidence="2">Uncharacterized protein</fullName>
    </submittedName>
</protein>
<organism evidence="2 3">
    <name type="scientific">Apilactobacillus kunkeei EFB6</name>
    <dbReference type="NCBI Taxonomy" id="1419324"/>
    <lineage>
        <taxon>Bacteria</taxon>
        <taxon>Bacillati</taxon>
        <taxon>Bacillota</taxon>
        <taxon>Bacilli</taxon>
        <taxon>Lactobacillales</taxon>
        <taxon>Lactobacillaceae</taxon>
        <taxon>Apilactobacillus</taxon>
    </lineage>
</organism>
<comment type="caution">
    <text evidence="2">The sequence shown here is derived from an EMBL/GenBank/DDBJ whole genome shotgun (WGS) entry which is preliminary data.</text>
</comment>
<name>A0A836YW08_9LACO</name>
<dbReference type="Proteomes" id="UP000026921">
    <property type="component" value="Unassembled WGS sequence"/>
</dbReference>
<evidence type="ECO:0000313" key="3">
    <source>
        <dbReference type="Proteomes" id="UP000026921"/>
    </source>
</evidence>
<keyword evidence="1" id="KW-1133">Transmembrane helix</keyword>
<accession>A0A836YW08</accession>
<reference evidence="2 3" key="1">
    <citation type="journal article" date="2015" name="Stand. Genomic Sci.">
        <title>High quality draft genome of Lactobacillus kunkeei EFB6, isolated from a German European foulbrood outbreak of honeybees.</title>
        <authorList>
            <person name="Djukic M."/>
            <person name="Poehlein A."/>
            <person name="Strauss J."/>
            <person name="Tann F.J."/>
            <person name="Leimbach A."/>
            <person name="Hoppert M."/>
            <person name="Daniel R."/>
        </authorList>
    </citation>
    <scope>NUCLEOTIDE SEQUENCE [LARGE SCALE GENOMIC DNA]</scope>
    <source>
        <strain evidence="2 3">EFB6</strain>
    </source>
</reference>
<keyword evidence="1" id="KW-0812">Transmembrane</keyword>
<sequence length="75" mass="8523">MEPTSNRQVIFALIRVQSVMVALMTSSFLIWDSFFNGPDTTVRKVTAIVTFILSIVLLFIESTIDTIDKDSFFED</sequence>
<dbReference type="RefSeq" id="WP_034531040.1">
    <property type="nucleotide sequence ID" value="NZ_AZBY01000013.1"/>
</dbReference>
<keyword evidence="1" id="KW-0472">Membrane</keyword>
<dbReference type="EMBL" id="AZBY01000013">
    <property type="protein sequence ID" value="KDB00830.1"/>
    <property type="molecule type" value="Genomic_DNA"/>
</dbReference>
<gene>
    <name evidence="2" type="ORF">LAKU_13c00260</name>
</gene>
<proteinExistence type="predicted"/>
<dbReference type="AlphaFoldDB" id="A0A836YW08"/>
<evidence type="ECO:0000313" key="2">
    <source>
        <dbReference type="EMBL" id="KDB00830.1"/>
    </source>
</evidence>